<sequence length="418" mass="48105">MKCNKNFVVEKEYCVWTYALCDCGEQENIFRNIIMGGALLNGLCVVLSVLSLMLLKRKINYIRVWSLIFCTTRLICCSVILFDLFNDETLLRELIFIISWWPGIVAIFVYLSIVIRVIPRLNLNQNTNNKYKTILIPAGGKKRIITLLWPLLLFTLFSMTTISSILSHYFNDQLNERNINREKLLNNLIIMKKCVLISVLIPCSISLLLIIYYGRLLVTLAKSSLRLVGINDANINFKNDHLLHKKTFKIDLFRMQLYNWIFGLTYFCSSIALLLIIISNNVLSNMTLNIIYCIALNIIIPISIIIILSVTINVDILKSKSGWDEQQINTTYIYSSEYGSSQRYHNNNNSQQTLSSFQSITRASSQLEPNWTNNNQEIQSNRQSIQNSHPSPSLPLQNEDSTILQYNIESNFGLLNEL</sequence>
<evidence type="ECO:0000313" key="2">
    <source>
        <dbReference type="Proteomes" id="UP000684084"/>
    </source>
</evidence>
<organism evidence="1 2">
    <name type="scientific">Rhizophagus irregularis</name>
    <dbReference type="NCBI Taxonomy" id="588596"/>
    <lineage>
        <taxon>Eukaryota</taxon>
        <taxon>Fungi</taxon>
        <taxon>Fungi incertae sedis</taxon>
        <taxon>Mucoromycota</taxon>
        <taxon>Glomeromycotina</taxon>
        <taxon>Glomeromycetes</taxon>
        <taxon>Glomerales</taxon>
        <taxon>Glomeraceae</taxon>
        <taxon>Rhizophagus</taxon>
    </lineage>
</organism>
<evidence type="ECO:0000313" key="1">
    <source>
        <dbReference type="EMBL" id="CAB5395091.1"/>
    </source>
</evidence>
<reference evidence="1" key="1">
    <citation type="submission" date="2020-05" db="EMBL/GenBank/DDBJ databases">
        <authorList>
            <person name="Rincon C."/>
            <person name="Sanders R I."/>
            <person name="Robbins C."/>
            <person name="Chaturvedi A."/>
        </authorList>
    </citation>
    <scope>NUCLEOTIDE SEQUENCE</scope>
    <source>
        <strain evidence="1">CHB12</strain>
    </source>
</reference>
<protein>
    <submittedName>
        <fullName evidence="1">Uncharacterized protein</fullName>
    </submittedName>
</protein>
<accession>A0A2I1E0R2</accession>
<dbReference type="VEuPathDB" id="FungiDB:FUN_013104"/>
<dbReference type="VEuPathDB" id="FungiDB:RhiirA1_516246"/>
<dbReference type="EMBL" id="CAGKOT010000095">
    <property type="protein sequence ID" value="CAB5395091.1"/>
    <property type="molecule type" value="Genomic_DNA"/>
</dbReference>
<name>A0A2I1E0R2_9GLOM</name>
<comment type="caution">
    <text evidence="1">The sequence shown here is derived from an EMBL/GenBank/DDBJ whole genome shotgun (WGS) entry which is preliminary data.</text>
</comment>
<gene>
    <name evidence="1" type="ORF">CHRIB12_LOCUS23677</name>
</gene>
<dbReference type="OrthoDB" id="2131431at2759"/>
<dbReference type="AlphaFoldDB" id="A0A2I1E0R2"/>
<dbReference type="Proteomes" id="UP000684084">
    <property type="component" value="Unassembled WGS sequence"/>
</dbReference>
<proteinExistence type="predicted"/>
<dbReference type="VEuPathDB" id="FungiDB:RhiirFUN_020385"/>